<feature type="transmembrane region" description="Helical" evidence="6">
    <location>
        <begin position="107"/>
        <end position="126"/>
    </location>
</feature>
<keyword evidence="9" id="KW-1185">Reference proteome</keyword>
<feature type="transmembrane region" description="Helical" evidence="6">
    <location>
        <begin position="79"/>
        <end position="100"/>
    </location>
</feature>
<dbReference type="RefSeq" id="WP_286249728.1">
    <property type="nucleotide sequence ID" value="NZ_AP018448.1"/>
</dbReference>
<keyword evidence="4 6" id="KW-0472">Membrane</keyword>
<keyword evidence="2 6" id="KW-0812">Transmembrane</keyword>
<accession>A0ABN5VCY9</accession>
<feature type="domain" description="Major facilitator superfamily (MFS) profile" evidence="7">
    <location>
        <begin position="41"/>
        <end position="442"/>
    </location>
</feature>
<dbReference type="Proteomes" id="UP001321542">
    <property type="component" value="Chromosome"/>
</dbReference>
<dbReference type="InterPro" id="IPR020846">
    <property type="entry name" value="MFS_dom"/>
</dbReference>
<evidence type="ECO:0000256" key="2">
    <source>
        <dbReference type="ARBA" id="ARBA00022692"/>
    </source>
</evidence>
<dbReference type="EMBL" id="AP018448">
    <property type="protein sequence ID" value="BBC31087.1"/>
    <property type="molecule type" value="Genomic_DNA"/>
</dbReference>
<name>A0ABN5VCY9_9ACTN</name>
<dbReference type="InterPro" id="IPR011701">
    <property type="entry name" value="MFS"/>
</dbReference>
<evidence type="ECO:0000256" key="3">
    <source>
        <dbReference type="ARBA" id="ARBA00022989"/>
    </source>
</evidence>
<feature type="transmembrane region" description="Helical" evidence="6">
    <location>
        <begin position="384"/>
        <end position="404"/>
    </location>
</feature>
<dbReference type="InterPro" id="IPR050327">
    <property type="entry name" value="Proton-linked_MCT"/>
</dbReference>
<feature type="transmembrane region" description="Helical" evidence="6">
    <location>
        <begin position="132"/>
        <end position="153"/>
    </location>
</feature>
<evidence type="ECO:0000313" key="8">
    <source>
        <dbReference type="EMBL" id="BBC31087.1"/>
    </source>
</evidence>
<evidence type="ECO:0000256" key="4">
    <source>
        <dbReference type="ARBA" id="ARBA00023136"/>
    </source>
</evidence>
<keyword evidence="3 6" id="KW-1133">Transmembrane helix</keyword>
<feature type="region of interest" description="Disordered" evidence="5">
    <location>
        <begin position="1"/>
        <end position="22"/>
    </location>
</feature>
<dbReference type="PROSITE" id="PS50850">
    <property type="entry name" value="MFS"/>
    <property type="match status" value="1"/>
</dbReference>
<dbReference type="Pfam" id="PF07690">
    <property type="entry name" value="MFS_1"/>
    <property type="match status" value="2"/>
</dbReference>
<gene>
    <name evidence="8" type="ORF">SGFS_023810</name>
</gene>
<protein>
    <recommendedName>
        <fullName evidence="7">Major facilitator superfamily (MFS) profile domain-containing protein</fullName>
    </recommendedName>
</protein>
<feature type="transmembrane region" description="Helical" evidence="6">
    <location>
        <begin position="349"/>
        <end position="372"/>
    </location>
</feature>
<feature type="transmembrane region" description="Helical" evidence="6">
    <location>
        <begin position="325"/>
        <end position="343"/>
    </location>
</feature>
<sequence>MSPPQPHTEFAPPGQPDAPAPASLRESLSALRGYPTPAWKAAIACVLAMVLSPPALVTAVTFLVDPVAKDFGWSHSETLTIFNIPTVAAPFVLPLAGRLVDRWGARAVAVPGTALYALSTAAVALVGANGLVLTSVLLVSTALGYTSILGVVYKVVSEWFPHHRGLGYSLLIGATSSLAGAALSPLSQLSIDHFGWRTTYLLIGGCILLIVFPAQYFLMYEPASAPLAPGNAVPSKGKGRPAHQELPGLPLGRALKTRAWWYTVLVLTVAAGVAMSVRLNAVSLFGEQGYSATEVSLSVSVMLVASVAGQILAGMVLDRSRTPRAFVPFMVCLVLGMIMVFAATGDMWALFLTMGLLGVVTGAESTTGPYLVGCYFGMRAFAQIQGITLGVVSLVGIGVFPVLAQGAAESTGGYTATLIALTAASLIVLALSLILPRYPSPAPSPDAGEPEPRRVDDRMSNL</sequence>
<evidence type="ECO:0000256" key="5">
    <source>
        <dbReference type="SAM" id="MobiDB-lite"/>
    </source>
</evidence>
<feature type="transmembrane region" description="Helical" evidence="6">
    <location>
        <begin position="41"/>
        <end position="64"/>
    </location>
</feature>
<proteinExistence type="predicted"/>
<dbReference type="Gene3D" id="1.20.1250.20">
    <property type="entry name" value="MFS general substrate transporter like domains"/>
    <property type="match status" value="2"/>
</dbReference>
<evidence type="ECO:0000256" key="1">
    <source>
        <dbReference type="ARBA" id="ARBA00004651"/>
    </source>
</evidence>
<feature type="region of interest" description="Disordered" evidence="5">
    <location>
        <begin position="441"/>
        <end position="462"/>
    </location>
</feature>
<dbReference type="PANTHER" id="PTHR11360:SF284">
    <property type="entry name" value="EG:103B4.3 PROTEIN-RELATED"/>
    <property type="match status" value="1"/>
</dbReference>
<evidence type="ECO:0000313" key="9">
    <source>
        <dbReference type="Proteomes" id="UP001321542"/>
    </source>
</evidence>
<evidence type="ECO:0000256" key="6">
    <source>
        <dbReference type="SAM" id="Phobius"/>
    </source>
</evidence>
<comment type="subcellular location">
    <subcellularLocation>
        <location evidence="1">Cell membrane</location>
        <topology evidence="1">Multi-pass membrane protein</topology>
    </subcellularLocation>
</comment>
<organism evidence="8 9">
    <name type="scientific">Streptomyces graminofaciens</name>
    <dbReference type="NCBI Taxonomy" id="68212"/>
    <lineage>
        <taxon>Bacteria</taxon>
        <taxon>Bacillati</taxon>
        <taxon>Actinomycetota</taxon>
        <taxon>Actinomycetes</taxon>
        <taxon>Kitasatosporales</taxon>
        <taxon>Streptomycetaceae</taxon>
        <taxon>Streptomyces</taxon>
    </lineage>
</organism>
<feature type="transmembrane region" description="Helical" evidence="6">
    <location>
        <begin position="297"/>
        <end position="318"/>
    </location>
</feature>
<evidence type="ECO:0000259" key="7">
    <source>
        <dbReference type="PROSITE" id="PS50850"/>
    </source>
</evidence>
<dbReference type="SUPFAM" id="SSF103473">
    <property type="entry name" value="MFS general substrate transporter"/>
    <property type="match status" value="1"/>
</dbReference>
<feature type="transmembrane region" description="Helical" evidence="6">
    <location>
        <begin position="416"/>
        <end position="435"/>
    </location>
</feature>
<dbReference type="InterPro" id="IPR036259">
    <property type="entry name" value="MFS_trans_sf"/>
</dbReference>
<feature type="transmembrane region" description="Helical" evidence="6">
    <location>
        <begin position="259"/>
        <end position="277"/>
    </location>
</feature>
<feature type="transmembrane region" description="Helical" evidence="6">
    <location>
        <begin position="198"/>
        <end position="218"/>
    </location>
</feature>
<reference evidence="8 9" key="2">
    <citation type="journal article" date="2023" name="ChemBioChem">
        <title>Acyltransferase Domain Exchange between Two Independent Type I Polyketide Synthases in the Same Producer Strain of Macrolide Antibiotics.</title>
        <authorList>
            <person name="Kudo F."/>
            <person name="Kishikawa K."/>
            <person name="Tsuboi K."/>
            <person name="Kido T."/>
            <person name="Usui T."/>
            <person name="Hashimoto J."/>
            <person name="Shin-Ya K."/>
            <person name="Miyanaga A."/>
            <person name="Eguchi T."/>
        </authorList>
    </citation>
    <scope>NUCLEOTIDE SEQUENCE [LARGE SCALE GENOMIC DNA]</scope>
    <source>
        <strain evidence="8 9">A-8890</strain>
    </source>
</reference>
<feature type="compositionally biased region" description="Basic and acidic residues" evidence="5">
    <location>
        <begin position="450"/>
        <end position="462"/>
    </location>
</feature>
<reference evidence="8 9" key="1">
    <citation type="journal article" date="2010" name="ChemBioChem">
        <title>Cloning and characterization of the biosynthetic gene cluster of 16-membered macrolide antibiotic FD-891: involvement of a dual functional cytochrome P450 monooxygenase catalyzing epoxidation and hydroxylation.</title>
        <authorList>
            <person name="Kudo F."/>
            <person name="Motegi A."/>
            <person name="Mizoue K."/>
            <person name="Eguchi T."/>
        </authorList>
    </citation>
    <scope>NUCLEOTIDE SEQUENCE [LARGE SCALE GENOMIC DNA]</scope>
    <source>
        <strain evidence="8 9">A-8890</strain>
    </source>
</reference>
<feature type="transmembrane region" description="Helical" evidence="6">
    <location>
        <begin position="165"/>
        <end position="186"/>
    </location>
</feature>
<dbReference type="PANTHER" id="PTHR11360">
    <property type="entry name" value="MONOCARBOXYLATE TRANSPORTER"/>
    <property type="match status" value="1"/>
</dbReference>